<accession>A0ABN7XFZ1</accession>
<keyword evidence="2" id="KW-1185">Reference proteome</keyword>
<sequence>LIANFWQEELQPFDFKIWKNNLNCQIIYKAKELNLTIRYEPDFWKIHGTGPRFHEVLEPKLFIKAHRSLQSLVISEEGTKLITWKQIKFIREKSCKGKAATWFSLIEKKYLTNPSNREISEGLSMHNPNNMSIIPNKADIKEDNRIKDWVLVEEKENSMTIRRVVKKRKREVLRGKLEQVLEKCGSCELNSNKRKEVCLSWIWKEDIQGVYSKIQNVANQKVLPVPKEVIAKKKMKNVEALAPNFLDPQLT</sequence>
<proteinExistence type="predicted"/>
<organism evidence="1 2">
    <name type="scientific">Gigaspora margarita</name>
    <dbReference type="NCBI Taxonomy" id="4874"/>
    <lineage>
        <taxon>Eukaryota</taxon>
        <taxon>Fungi</taxon>
        <taxon>Fungi incertae sedis</taxon>
        <taxon>Mucoromycota</taxon>
        <taxon>Glomeromycotina</taxon>
        <taxon>Glomeromycetes</taxon>
        <taxon>Diversisporales</taxon>
        <taxon>Gigasporaceae</taxon>
        <taxon>Gigaspora</taxon>
    </lineage>
</organism>
<feature type="non-terminal residue" evidence="1">
    <location>
        <position position="251"/>
    </location>
</feature>
<feature type="non-terminal residue" evidence="1">
    <location>
        <position position="1"/>
    </location>
</feature>
<name>A0ABN7XFZ1_GIGMA</name>
<dbReference type="EMBL" id="CAJVQB010134704">
    <property type="protein sequence ID" value="CAG8854208.1"/>
    <property type="molecule type" value="Genomic_DNA"/>
</dbReference>
<evidence type="ECO:0000313" key="2">
    <source>
        <dbReference type="Proteomes" id="UP000789901"/>
    </source>
</evidence>
<protein>
    <submittedName>
        <fullName evidence="1">39665_t:CDS:1</fullName>
    </submittedName>
</protein>
<gene>
    <name evidence="1" type="ORF">GMARGA_LOCUS43029</name>
</gene>
<comment type="caution">
    <text evidence="1">The sequence shown here is derived from an EMBL/GenBank/DDBJ whole genome shotgun (WGS) entry which is preliminary data.</text>
</comment>
<evidence type="ECO:0000313" key="1">
    <source>
        <dbReference type="EMBL" id="CAG8854208.1"/>
    </source>
</evidence>
<reference evidence="1 2" key="1">
    <citation type="submission" date="2021-06" db="EMBL/GenBank/DDBJ databases">
        <authorList>
            <person name="Kallberg Y."/>
            <person name="Tangrot J."/>
            <person name="Rosling A."/>
        </authorList>
    </citation>
    <scope>NUCLEOTIDE SEQUENCE [LARGE SCALE GENOMIC DNA]</scope>
    <source>
        <strain evidence="1 2">120-4 pot B 10/14</strain>
    </source>
</reference>
<dbReference type="Proteomes" id="UP000789901">
    <property type="component" value="Unassembled WGS sequence"/>
</dbReference>